<organism evidence="8 9">
    <name type="scientific">Helcobacillus massiliensis</name>
    <dbReference type="NCBI Taxonomy" id="521392"/>
    <lineage>
        <taxon>Bacteria</taxon>
        <taxon>Bacillati</taxon>
        <taxon>Actinomycetota</taxon>
        <taxon>Actinomycetes</taxon>
        <taxon>Micrococcales</taxon>
        <taxon>Dermabacteraceae</taxon>
        <taxon>Helcobacillus</taxon>
    </lineage>
</organism>
<proteinExistence type="predicted"/>
<name>A0A839R1A2_9MICO</name>
<evidence type="ECO:0000256" key="1">
    <source>
        <dbReference type="ARBA" id="ARBA00004141"/>
    </source>
</evidence>
<comment type="subcellular location">
    <subcellularLocation>
        <location evidence="1">Membrane</location>
        <topology evidence="1">Multi-pass membrane protein</topology>
    </subcellularLocation>
</comment>
<dbReference type="InterPro" id="IPR004841">
    <property type="entry name" value="AA-permease/SLC12A_dom"/>
</dbReference>
<dbReference type="EMBL" id="JACHWP010000008">
    <property type="protein sequence ID" value="MBB3023647.1"/>
    <property type="molecule type" value="Genomic_DNA"/>
</dbReference>
<feature type="transmembrane region" description="Helical" evidence="6">
    <location>
        <begin position="465"/>
        <end position="484"/>
    </location>
</feature>
<dbReference type="AlphaFoldDB" id="A0A839R1A2"/>
<keyword evidence="2 6" id="KW-0812">Transmembrane</keyword>
<feature type="transmembrane region" description="Helical" evidence="6">
    <location>
        <begin position="496"/>
        <end position="514"/>
    </location>
</feature>
<feature type="transmembrane region" description="Helical" evidence="6">
    <location>
        <begin position="230"/>
        <end position="249"/>
    </location>
</feature>
<evidence type="ECO:0000256" key="5">
    <source>
        <dbReference type="SAM" id="MobiDB-lite"/>
    </source>
</evidence>
<evidence type="ECO:0000313" key="8">
    <source>
        <dbReference type="EMBL" id="MBB3023647.1"/>
    </source>
</evidence>
<dbReference type="Proteomes" id="UP000568050">
    <property type="component" value="Unassembled WGS sequence"/>
</dbReference>
<dbReference type="PIRSF" id="PIRSF006060">
    <property type="entry name" value="AA_transporter"/>
    <property type="match status" value="1"/>
</dbReference>
<reference evidence="8 9" key="1">
    <citation type="submission" date="2020-08" db="EMBL/GenBank/DDBJ databases">
        <title>Sequencing the genomes of 1000 actinobacteria strains.</title>
        <authorList>
            <person name="Klenk H.-P."/>
        </authorList>
    </citation>
    <scope>NUCLEOTIDE SEQUENCE [LARGE SCALE GENOMIC DNA]</scope>
    <source>
        <strain evidence="8 9">DSM 23040</strain>
    </source>
</reference>
<dbReference type="Pfam" id="PF00324">
    <property type="entry name" value="AA_permease"/>
    <property type="match status" value="1"/>
</dbReference>
<feature type="region of interest" description="Disordered" evidence="5">
    <location>
        <begin position="1"/>
        <end position="41"/>
    </location>
</feature>
<feature type="transmembrane region" description="Helical" evidence="6">
    <location>
        <begin position="370"/>
        <end position="394"/>
    </location>
</feature>
<keyword evidence="3 6" id="KW-1133">Transmembrane helix</keyword>
<evidence type="ECO:0000256" key="3">
    <source>
        <dbReference type="ARBA" id="ARBA00022989"/>
    </source>
</evidence>
<feature type="transmembrane region" description="Helical" evidence="6">
    <location>
        <begin position="144"/>
        <end position="160"/>
    </location>
</feature>
<evidence type="ECO:0000256" key="2">
    <source>
        <dbReference type="ARBA" id="ARBA00022692"/>
    </source>
</evidence>
<evidence type="ECO:0000259" key="7">
    <source>
        <dbReference type="Pfam" id="PF00324"/>
    </source>
</evidence>
<sequence>MSQATARQGGAGTGSHGSAPVGRASVGRDADGRRTHDDDTLGVPGAGRLGVASLVFLIIAASAPLTVLAGGVPTSFAVAGILGVPLGYVLLGAILALFAVGYGAMSAQIRNAGAFYAYIAAGLGVRQGIGASVLALVSYNLMQIGLYGITGFVVSSFLGAMVGAALPWWACALAVWALVGLLGINRIDLSAKIIAVLVVLEFIVVLLVDIVSFTVAPEGVSAAPISPDQLFIPGIGAVLSFGIAAFMGFESGAVYSEEVRDPQRSVAKATFIAVSIIALFYAFSSWALAVGIGPSQIVPRSEELGPDLVFVFLGEQMPAVFTDIANVLFITSLLAALLAFHNAAARYFFSLGRTGVLPRFFENTSHRTGAPIAGSAAQSVLALVVIAVFAVVGANAPEGPLFPVVTLFTWFCNAAAFGLVFLMAITSFAVIGFFVKRGRGEGVHTAADHDGAPRGTAVPGVFTRLVAPLVAGIGLVVVFVLILINFDLLIGTGSPVLITVMPGIIIAAGIIGLIRGEYLKRVRPEVFRRAAVELDEPPVD</sequence>
<dbReference type="PANTHER" id="PTHR42770">
    <property type="entry name" value="AMINO ACID TRANSPORTER-RELATED"/>
    <property type="match status" value="1"/>
</dbReference>
<evidence type="ECO:0000256" key="4">
    <source>
        <dbReference type="ARBA" id="ARBA00023136"/>
    </source>
</evidence>
<accession>A0A839R1A2</accession>
<feature type="transmembrane region" description="Helical" evidence="6">
    <location>
        <begin position="270"/>
        <end position="292"/>
    </location>
</feature>
<dbReference type="InterPro" id="IPR050367">
    <property type="entry name" value="APC_superfamily"/>
</dbReference>
<dbReference type="GO" id="GO:0055085">
    <property type="term" value="P:transmembrane transport"/>
    <property type="evidence" value="ECO:0007669"/>
    <property type="project" value="InterPro"/>
</dbReference>
<feature type="transmembrane region" description="Helical" evidence="6">
    <location>
        <begin position="166"/>
        <end position="184"/>
    </location>
</feature>
<feature type="transmembrane region" description="Helical" evidence="6">
    <location>
        <begin position="115"/>
        <end position="137"/>
    </location>
</feature>
<evidence type="ECO:0000256" key="6">
    <source>
        <dbReference type="SAM" id="Phobius"/>
    </source>
</evidence>
<dbReference type="PANTHER" id="PTHR42770:SF16">
    <property type="entry name" value="AMINO ACID PERMEASE"/>
    <property type="match status" value="1"/>
</dbReference>
<comment type="caution">
    <text evidence="8">The sequence shown here is derived from an EMBL/GenBank/DDBJ whole genome shotgun (WGS) entry which is preliminary data.</text>
</comment>
<dbReference type="GO" id="GO:0016020">
    <property type="term" value="C:membrane"/>
    <property type="evidence" value="ECO:0007669"/>
    <property type="project" value="UniProtKB-SubCell"/>
</dbReference>
<keyword evidence="9" id="KW-1185">Reference proteome</keyword>
<feature type="domain" description="Amino acid permease/ SLC12A" evidence="7">
    <location>
        <begin position="71"/>
        <end position="429"/>
    </location>
</feature>
<protein>
    <submittedName>
        <fullName evidence="8">Amino acid transporter</fullName>
    </submittedName>
</protein>
<evidence type="ECO:0000313" key="9">
    <source>
        <dbReference type="Proteomes" id="UP000568050"/>
    </source>
</evidence>
<feature type="transmembrane region" description="Helical" evidence="6">
    <location>
        <begin position="193"/>
        <end position="215"/>
    </location>
</feature>
<gene>
    <name evidence="8" type="ORF">FHX50_001944</name>
</gene>
<dbReference type="Gene3D" id="1.20.1740.10">
    <property type="entry name" value="Amino acid/polyamine transporter I"/>
    <property type="match status" value="1"/>
</dbReference>
<feature type="transmembrane region" description="Helical" evidence="6">
    <location>
        <begin position="327"/>
        <end position="349"/>
    </location>
</feature>
<dbReference type="RefSeq" id="WP_183376996.1">
    <property type="nucleotide sequence ID" value="NZ_CBCSFZ010000050.1"/>
</dbReference>
<feature type="transmembrane region" description="Helical" evidence="6">
    <location>
        <begin position="414"/>
        <end position="435"/>
    </location>
</feature>
<keyword evidence="4 6" id="KW-0472">Membrane</keyword>
<feature type="transmembrane region" description="Helical" evidence="6">
    <location>
        <begin position="49"/>
        <end position="69"/>
    </location>
</feature>
<feature type="compositionally biased region" description="Basic and acidic residues" evidence="5">
    <location>
        <begin position="26"/>
        <end position="39"/>
    </location>
</feature>
<feature type="transmembrane region" description="Helical" evidence="6">
    <location>
        <begin position="76"/>
        <end position="103"/>
    </location>
</feature>